<protein>
    <submittedName>
        <fullName evidence="10">Uncharacterized protein</fullName>
    </submittedName>
</protein>
<evidence type="ECO:0000313" key="10">
    <source>
        <dbReference type="EMBL" id="KAK7268726.1"/>
    </source>
</evidence>
<dbReference type="Proteomes" id="UP001372338">
    <property type="component" value="Unassembled WGS sequence"/>
</dbReference>
<keyword evidence="7" id="KW-0961">Cell wall biogenesis/degradation</keyword>
<keyword evidence="3" id="KW-0808">Transferase</keyword>
<dbReference type="GO" id="GO:0016760">
    <property type="term" value="F:cellulose synthase (UDP-forming) activity"/>
    <property type="evidence" value="ECO:0007669"/>
    <property type="project" value="InterPro"/>
</dbReference>
<feature type="transmembrane region" description="Helical" evidence="9">
    <location>
        <begin position="597"/>
        <end position="620"/>
    </location>
</feature>
<feature type="transmembrane region" description="Helical" evidence="9">
    <location>
        <begin position="535"/>
        <end position="555"/>
    </location>
</feature>
<evidence type="ECO:0000313" key="11">
    <source>
        <dbReference type="Proteomes" id="UP001372338"/>
    </source>
</evidence>
<keyword evidence="5 9" id="KW-1133">Transmembrane helix</keyword>
<dbReference type="PANTHER" id="PTHR13301">
    <property type="entry name" value="X-BOX TRANSCRIPTION FACTOR-RELATED"/>
    <property type="match status" value="1"/>
</dbReference>
<evidence type="ECO:0000256" key="9">
    <source>
        <dbReference type="SAM" id="Phobius"/>
    </source>
</evidence>
<accession>A0AAN9F6M1</accession>
<dbReference type="GO" id="GO:0030244">
    <property type="term" value="P:cellulose biosynthetic process"/>
    <property type="evidence" value="ECO:0007669"/>
    <property type="project" value="InterPro"/>
</dbReference>
<feature type="transmembrane region" description="Helical" evidence="9">
    <location>
        <begin position="450"/>
        <end position="467"/>
    </location>
</feature>
<dbReference type="FunFam" id="3.90.550.10:FF:000194">
    <property type="entry name" value="Cellulose synthase-like protein G2 isoform A"/>
    <property type="match status" value="1"/>
</dbReference>
<feature type="binding site" evidence="8">
    <location>
        <position position="143"/>
    </location>
    <ligand>
        <name>UDP-alpha-D-glucose</name>
        <dbReference type="ChEBI" id="CHEBI:58885"/>
    </ligand>
</feature>
<evidence type="ECO:0000256" key="7">
    <source>
        <dbReference type="ARBA" id="ARBA00023316"/>
    </source>
</evidence>
<evidence type="ECO:0000256" key="6">
    <source>
        <dbReference type="ARBA" id="ARBA00023136"/>
    </source>
</evidence>
<dbReference type="Gene3D" id="3.90.550.10">
    <property type="entry name" value="Spore Coat Polysaccharide Biosynthesis Protein SpsA, Chain A"/>
    <property type="match status" value="1"/>
</dbReference>
<reference evidence="10 11" key="1">
    <citation type="submission" date="2024-01" db="EMBL/GenBank/DDBJ databases">
        <title>The genomes of 5 underutilized Papilionoideae crops provide insights into root nodulation and disease resistanc.</title>
        <authorList>
            <person name="Yuan L."/>
        </authorList>
    </citation>
    <scope>NUCLEOTIDE SEQUENCE [LARGE SCALE GENOMIC DNA]</scope>
    <source>
        <strain evidence="10">ZHUSHIDOU_FW_LH</strain>
        <tissue evidence="10">Leaf</tissue>
    </source>
</reference>
<keyword evidence="11" id="KW-1185">Reference proteome</keyword>
<keyword evidence="6 9" id="KW-0472">Membrane</keyword>
<proteinExistence type="predicted"/>
<dbReference type="Pfam" id="PF03552">
    <property type="entry name" value="Cellulose_synt"/>
    <property type="match status" value="3"/>
</dbReference>
<feature type="transmembrane region" description="Helical" evidence="9">
    <location>
        <begin position="55"/>
        <end position="74"/>
    </location>
</feature>
<dbReference type="GO" id="GO:0071555">
    <property type="term" value="P:cell wall organization"/>
    <property type="evidence" value="ECO:0007669"/>
    <property type="project" value="UniProtKB-KW"/>
</dbReference>
<evidence type="ECO:0000256" key="2">
    <source>
        <dbReference type="ARBA" id="ARBA00022676"/>
    </source>
</evidence>
<evidence type="ECO:0000256" key="8">
    <source>
        <dbReference type="PIRSR" id="PIRSR605150-2"/>
    </source>
</evidence>
<dbReference type="InterPro" id="IPR005150">
    <property type="entry name" value="Cellulose_synth"/>
</dbReference>
<name>A0AAN9F6M1_CROPI</name>
<evidence type="ECO:0000256" key="4">
    <source>
        <dbReference type="ARBA" id="ARBA00022692"/>
    </source>
</evidence>
<dbReference type="InterPro" id="IPR029044">
    <property type="entry name" value="Nucleotide-diphossugar_trans"/>
</dbReference>
<feature type="transmembrane region" description="Helical" evidence="9">
    <location>
        <begin position="24"/>
        <end position="43"/>
    </location>
</feature>
<evidence type="ECO:0000256" key="3">
    <source>
        <dbReference type="ARBA" id="ARBA00022679"/>
    </source>
</evidence>
<dbReference type="GO" id="GO:0016020">
    <property type="term" value="C:membrane"/>
    <property type="evidence" value="ECO:0007669"/>
    <property type="project" value="InterPro"/>
</dbReference>
<keyword evidence="2" id="KW-0328">Glycosyltransferase</keyword>
<keyword evidence="4 9" id="KW-0812">Transmembrane</keyword>
<dbReference type="EMBL" id="JAYWIO010000004">
    <property type="protein sequence ID" value="KAK7268726.1"/>
    <property type="molecule type" value="Genomic_DNA"/>
</dbReference>
<dbReference type="GO" id="GO:0012505">
    <property type="term" value="C:endomembrane system"/>
    <property type="evidence" value="ECO:0007669"/>
    <property type="project" value="UniProtKB-SubCell"/>
</dbReference>
<feature type="binding site" evidence="8">
    <location>
        <position position="114"/>
    </location>
    <ligand>
        <name>UDP-alpha-D-glucose</name>
        <dbReference type="ChEBI" id="CHEBI:58885"/>
    </ligand>
</feature>
<comment type="subcellular location">
    <subcellularLocation>
        <location evidence="1">Endomembrane system</location>
        <topology evidence="1">Multi-pass membrane protein</topology>
    </subcellularLocation>
</comment>
<feature type="transmembrane region" description="Helical" evidence="9">
    <location>
        <begin position="567"/>
        <end position="585"/>
    </location>
</feature>
<organism evidence="10 11">
    <name type="scientific">Crotalaria pallida</name>
    <name type="common">Smooth rattlebox</name>
    <name type="synonym">Crotalaria striata</name>
    <dbReference type="NCBI Taxonomy" id="3830"/>
    <lineage>
        <taxon>Eukaryota</taxon>
        <taxon>Viridiplantae</taxon>
        <taxon>Streptophyta</taxon>
        <taxon>Embryophyta</taxon>
        <taxon>Tracheophyta</taxon>
        <taxon>Spermatophyta</taxon>
        <taxon>Magnoliopsida</taxon>
        <taxon>eudicotyledons</taxon>
        <taxon>Gunneridae</taxon>
        <taxon>Pentapetalae</taxon>
        <taxon>rosids</taxon>
        <taxon>fabids</taxon>
        <taxon>Fabales</taxon>
        <taxon>Fabaceae</taxon>
        <taxon>Papilionoideae</taxon>
        <taxon>50 kb inversion clade</taxon>
        <taxon>genistoids sensu lato</taxon>
        <taxon>core genistoids</taxon>
        <taxon>Crotalarieae</taxon>
        <taxon>Crotalaria</taxon>
    </lineage>
</organism>
<sequence>MEMEETLPLNMSHVHKPLVFTNRLYMFLHATALCFLVYYRLCFFFQYPQNRGTPLLPWILVFASEIILSFIWILDQSFRWHPVTRTVFPERLPNDDEKLPPIDVFICTADPTKEPPFDVMNTVLSAMALDYPPHKLHVYVSNDGGSNLTLSAMRVAWNFARWWLPFCARYKIKCRCPKAYFSASQDDDGDFDGNNEFIADKKIVKERYEAFKEGIVAANDCHSEGITNQNHLSMVEVILGNTSGEEHVKLPSLVYVSREKKPSLPHNFKAGALNVLVILPGMDGLKGPVLSGTGFYMKRESLYGNYKIKDTDPELQEYFGQSNQLIKSLKKNYTPYLMSAELASPKEETLLLASCNYENGTEWGKEVGFLYGTVCEDVRTGFFLHCNGWNSVYYDPPKPQFLGTSTTNLNDVLIQGTRWSSGLVENALTIVPQLSLLHGISLYPKVSDPIFFIFVFIFLSYLIKHLVEVLSSGGTFRNWINEQRMWMMQSITCHLYGCLDAIMKKASFMPTNKVEDDEKTMLYQMDKYDFRTSNMFLVPMVALIIINITCFLGGIYRVVFVGDWDKIFIQLFLPVYIIVFNYPIIEGPVIRKDKGHISPSVLVPSNILATLISVALYPLLRMM</sequence>
<evidence type="ECO:0000256" key="5">
    <source>
        <dbReference type="ARBA" id="ARBA00022989"/>
    </source>
</evidence>
<feature type="binding site" evidence="8">
    <location>
        <position position="113"/>
    </location>
    <ligand>
        <name>UDP-alpha-D-glucose</name>
        <dbReference type="ChEBI" id="CHEBI:58885"/>
    </ligand>
</feature>
<dbReference type="AlphaFoldDB" id="A0AAN9F6M1"/>
<evidence type="ECO:0000256" key="1">
    <source>
        <dbReference type="ARBA" id="ARBA00004127"/>
    </source>
</evidence>
<gene>
    <name evidence="10" type="ORF">RIF29_21434</name>
</gene>
<comment type="caution">
    <text evidence="10">The sequence shown here is derived from an EMBL/GenBank/DDBJ whole genome shotgun (WGS) entry which is preliminary data.</text>
</comment>